<protein>
    <recommendedName>
        <fullName evidence="6">HMG box domain-containing protein</fullName>
    </recommendedName>
</protein>
<dbReference type="InterPro" id="IPR036910">
    <property type="entry name" value="HMG_box_dom_sf"/>
</dbReference>
<dbReference type="GO" id="GO:0005634">
    <property type="term" value="C:nucleus"/>
    <property type="evidence" value="ECO:0007669"/>
    <property type="project" value="UniProtKB-UniRule"/>
</dbReference>
<dbReference type="OrthoDB" id="1919336at2759"/>
<dbReference type="GO" id="GO:0003677">
    <property type="term" value="F:DNA binding"/>
    <property type="evidence" value="ECO:0007669"/>
    <property type="project" value="UniProtKB-UniRule"/>
</dbReference>
<dbReference type="Gene3D" id="1.10.30.10">
    <property type="entry name" value="High mobility group box domain"/>
    <property type="match status" value="1"/>
</dbReference>
<dbReference type="PROSITE" id="PS50118">
    <property type="entry name" value="HMG_BOX_2"/>
    <property type="match status" value="1"/>
</dbReference>
<dbReference type="SMART" id="SM00398">
    <property type="entry name" value="HMG"/>
    <property type="match status" value="1"/>
</dbReference>
<keyword evidence="2 4" id="KW-0539">Nucleus</keyword>
<evidence type="ECO:0000256" key="1">
    <source>
        <dbReference type="ARBA" id="ARBA00023125"/>
    </source>
</evidence>
<feature type="DNA-binding region" description="HMG box" evidence="4">
    <location>
        <begin position="33"/>
        <end position="101"/>
    </location>
</feature>
<dbReference type="AlphaFoldDB" id="A0A9P6XUI3"/>
<evidence type="ECO:0000256" key="2">
    <source>
        <dbReference type="ARBA" id="ARBA00023242"/>
    </source>
</evidence>
<dbReference type="Pfam" id="PF00505">
    <property type="entry name" value="HMG_box"/>
    <property type="match status" value="1"/>
</dbReference>
<dbReference type="PRINTS" id="PR00886">
    <property type="entry name" value="HIGHMOBLTY12"/>
</dbReference>
<feature type="region of interest" description="Disordered" evidence="5">
    <location>
        <begin position="77"/>
        <end position="101"/>
    </location>
</feature>
<evidence type="ECO:0000313" key="8">
    <source>
        <dbReference type="Proteomes" id="UP000717996"/>
    </source>
</evidence>
<name>A0A9P6XUI3_RHIOR</name>
<evidence type="ECO:0000259" key="6">
    <source>
        <dbReference type="PROSITE" id="PS50118"/>
    </source>
</evidence>
<dbReference type="OMA" id="MKNMGGK"/>
<dbReference type="InterPro" id="IPR009071">
    <property type="entry name" value="HMG_box_dom"/>
</dbReference>
<dbReference type="CDD" id="cd01390">
    <property type="entry name" value="HMG-box_NHP6-like"/>
    <property type="match status" value="1"/>
</dbReference>
<evidence type="ECO:0000256" key="3">
    <source>
        <dbReference type="ARBA" id="ARBA00043963"/>
    </source>
</evidence>
<organism evidence="7 8">
    <name type="scientific">Rhizopus oryzae</name>
    <name type="common">Mucormycosis agent</name>
    <name type="synonym">Rhizopus arrhizus var. delemar</name>
    <dbReference type="NCBI Taxonomy" id="64495"/>
    <lineage>
        <taxon>Eukaryota</taxon>
        <taxon>Fungi</taxon>
        <taxon>Fungi incertae sedis</taxon>
        <taxon>Mucoromycota</taxon>
        <taxon>Mucoromycotina</taxon>
        <taxon>Mucoromycetes</taxon>
        <taxon>Mucorales</taxon>
        <taxon>Mucorineae</taxon>
        <taxon>Rhizopodaceae</taxon>
        <taxon>Rhizopus</taxon>
    </lineage>
</organism>
<proteinExistence type="inferred from homology"/>
<evidence type="ECO:0000313" key="7">
    <source>
        <dbReference type="EMBL" id="KAG1532463.1"/>
    </source>
</evidence>
<comment type="caution">
    <text evidence="7">The sequence shown here is derived from an EMBL/GenBank/DDBJ whole genome shotgun (WGS) entry which is preliminary data.</text>
</comment>
<keyword evidence="1 4" id="KW-0238">DNA-binding</keyword>
<sequence length="101" mass="11553">MGKETTKVTAKRAAKDDNDTKKARRSKKDPSAPKRGLSAYMFFSQDQRPTVKEENPKASFGEIGKILGERWKALSEEEKKPYLKKAEDDKKRYEDEKAAQS</sequence>
<comment type="similarity">
    <text evidence="3">Belongs to the NHP6 family.</text>
</comment>
<dbReference type="PANTHER" id="PTHR48112">
    <property type="entry name" value="HIGH MOBILITY GROUP PROTEIN DSP1"/>
    <property type="match status" value="1"/>
</dbReference>
<feature type="domain" description="HMG box" evidence="6">
    <location>
        <begin position="33"/>
        <end position="101"/>
    </location>
</feature>
<dbReference type="EMBL" id="JAANIT010004570">
    <property type="protein sequence ID" value="KAG1532463.1"/>
    <property type="molecule type" value="Genomic_DNA"/>
</dbReference>
<dbReference type="InterPro" id="IPR050342">
    <property type="entry name" value="HMGB"/>
</dbReference>
<dbReference type="Proteomes" id="UP000717996">
    <property type="component" value="Unassembled WGS sequence"/>
</dbReference>
<accession>A0A9P6XUI3</accession>
<gene>
    <name evidence="7" type="ORF">G6F51_013095</name>
</gene>
<reference evidence="7" key="1">
    <citation type="journal article" date="2020" name="Microb. Genom.">
        <title>Genetic diversity of clinical and environmental Mucorales isolates obtained from an investigation of mucormycosis cases among solid organ transplant recipients.</title>
        <authorList>
            <person name="Nguyen M.H."/>
            <person name="Kaul D."/>
            <person name="Muto C."/>
            <person name="Cheng S.J."/>
            <person name="Richter R.A."/>
            <person name="Bruno V.M."/>
            <person name="Liu G."/>
            <person name="Beyhan S."/>
            <person name="Sundermann A.J."/>
            <person name="Mounaud S."/>
            <person name="Pasculle A.W."/>
            <person name="Nierman W.C."/>
            <person name="Driscoll E."/>
            <person name="Cumbie R."/>
            <person name="Clancy C.J."/>
            <person name="Dupont C.L."/>
        </authorList>
    </citation>
    <scope>NUCLEOTIDE SEQUENCE</scope>
    <source>
        <strain evidence="7">GL16</strain>
    </source>
</reference>
<dbReference type="PANTHER" id="PTHR48112:SF22">
    <property type="entry name" value="MITOCHONDRIAL TRANSCRIPTION FACTOR A, ISOFORM B"/>
    <property type="match status" value="1"/>
</dbReference>
<evidence type="ECO:0000256" key="5">
    <source>
        <dbReference type="SAM" id="MobiDB-lite"/>
    </source>
</evidence>
<evidence type="ECO:0000256" key="4">
    <source>
        <dbReference type="PROSITE-ProRule" id="PRU00267"/>
    </source>
</evidence>
<feature type="region of interest" description="Disordered" evidence="5">
    <location>
        <begin position="1"/>
        <end position="38"/>
    </location>
</feature>
<dbReference type="FunFam" id="1.10.30.10:FF:000016">
    <property type="entry name" value="FACT complex subunit SSRP1"/>
    <property type="match status" value="1"/>
</dbReference>
<dbReference type="SUPFAM" id="SSF47095">
    <property type="entry name" value="HMG-box"/>
    <property type="match status" value="1"/>
</dbReference>